<keyword evidence="6" id="KW-1185">Reference proteome</keyword>
<dbReference type="InterPro" id="IPR000914">
    <property type="entry name" value="SBP_5_dom"/>
</dbReference>
<evidence type="ECO:0000313" key="5">
    <source>
        <dbReference type="EMBL" id="RUT31294.1"/>
    </source>
</evidence>
<protein>
    <submittedName>
        <fullName evidence="5">ABC transporter substrate-binding protein</fullName>
    </submittedName>
</protein>
<feature type="domain" description="Solute-binding protein family 5" evidence="4">
    <location>
        <begin position="111"/>
        <end position="529"/>
    </location>
</feature>
<dbReference type="Pfam" id="PF00496">
    <property type="entry name" value="SBP_bac_5"/>
    <property type="match status" value="1"/>
</dbReference>
<accession>A0A433XB61</accession>
<dbReference type="AlphaFoldDB" id="A0A433XB61"/>
<dbReference type="PANTHER" id="PTHR30290:SF62">
    <property type="entry name" value="OLIGOPEPTIDE ABC TRANSPORTER, PERIPLASMIC OLIGOPEPTIDE-BINDING PROTEIN"/>
    <property type="match status" value="1"/>
</dbReference>
<dbReference type="EMBL" id="RZNJ01000003">
    <property type="protein sequence ID" value="RUT31294.1"/>
    <property type="molecule type" value="Genomic_DNA"/>
</dbReference>
<comment type="caution">
    <text evidence="5">The sequence shown here is derived from an EMBL/GenBank/DDBJ whole genome shotgun (WGS) entry which is preliminary data.</text>
</comment>
<comment type="subcellular location">
    <subcellularLocation>
        <location evidence="1">Periplasm</location>
    </subcellularLocation>
</comment>
<dbReference type="PROSITE" id="PS01040">
    <property type="entry name" value="SBP_BACTERIAL_5"/>
    <property type="match status" value="1"/>
</dbReference>
<dbReference type="Gene3D" id="3.40.190.10">
    <property type="entry name" value="Periplasmic binding protein-like II"/>
    <property type="match status" value="1"/>
</dbReference>
<dbReference type="Gene3D" id="3.10.105.10">
    <property type="entry name" value="Dipeptide-binding Protein, Domain 3"/>
    <property type="match status" value="1"/>
</dbReference>
<evidence type="ECO:0000259" key="4">
    <source>
        <dbReference type="Pfam" id="PF00496"/>
    </source>
</evidence>
<evidence type="ECO:0000256" key="1">
    <source>
        <dbReference type="ARBA" id="ARBA00004418"/>
    </source>
</evidence>
<dbReference type="InterPro" id="IPR039424">
    <property type="entry name" value="SBP_5"/>
</dbReference>
<evidence type="ECO:0000256" key="3">
    <source>
        <dbReference type="SAM" id="SignalP"/>
    </source>
</evidence>
<comment type="similarity">
    <text evidence="2">Belongs to the bacterial solute-binding protein 5 family.</text>
</comment>
<evidence type="ECO:0000256" key="2">
    <source>
        <dbReference type="ARBA" id="ARBA00005695"/>
    </source>
</evidence>
<feature type="signal peptide" evidence="3">
    <location>
        <begin position="1"/>
        <end position="34"/>
    </location>
</feature>
<organism evidence="5 6">
    <name type="scientific">Arsenicitalea aurantiaca</name>
    <dbReference type="NCBI Taxonomy" id="1783274"/>
    <lineage>
        <taxon>Bacteria</taxon>
        <taxon>Pseudomonadati</taxon>
        <taxon>Pseudomonadota</taxon>
        <taxon>Alphaproteobacteria</taxon>
        <taxon>Hyphomicrobiales</taxon>
        <taxon>Devosiaceae</taxon>
        <taxon>Arsenicitalea</taxon>
    </lineage>
</organism>
<dbReference type="CDD" id="cd08500">
    <property type="entry name" value="PBP2_NikA_DppA_OppA_like_4"/>
    <property type="match status" value="1"/>
</dbReference>
<dbReference type="InterPro" id="IPR023765">
    <property type="entry name" value="SBP_5_CS"/>
</dbReference>
<dbReference type="GO" id="GO:1904680">
    <property type="term" value="F:peptide transmembrane transporter activity"/>
    <property type="evidence" value="ECO:0007669"/>
    <property type="project" value="TreeGrafter"/>
</dbReference>
<proteinExistence type="inferred from homology"/>
<gene>
    <name evidence="5" type="ORF">EMQ25_10580</name>
</gene>
<sequence>MQGWRARLGGKMRHLRMAAMAGISFIALTGAAFAQDYQQAPMLEEMVASGGLPEIAERLGAEPRVMEPIDEIGQYGGTFQGGMVGGNDRNLLLKFTGYEPLLAWDRDWTGEVIPNVATGYSASEDSTAFTFTLREGMKWSDGSPFTADDIAFFIEDVLPEAKLFPTKPGWLVVDGELPSIEVISPTEFTISWSQPNGLFILNVAGVFGTQLTMLNKAYCSQFMPKYNDEAEANAAAAGVADWAEHMLNMCGVEIENIQRWRNPERPVIEAFRLTEPYVAGATRVAFERNPYYWKVDPEGNQLPYIDRASFSVNADPQTLVLATLAGDIHFESRHTNSPANLPLYVEGQEQGNFYISPREKLVGNQYNVSINLTHPDAAKREIFGNKDFRAALSLALDRPTMIDLLFFGNGVPQQVAPREGTPFYHEQLATQFTQYDVEQANAMLDEIGLDGRGGDGFRTMPDGSPLVLTLAAVNALGGHGDTAELVTQYWQAVGIDARLSSMDRTRFYEEKTNNTHDAVIWGATSGGIDVYIDPRDYFPFSTESNFAINWGKYYINAGGEEPPQYVKDQWALYDDIKATADPEQQAELFQQILDITAEQFYNIGISTATPSYAVVSNDLGNVSRDTPVGWIYPDPGPENPEQWYIKQ</sequence>
<dbReference type="GO" id="GO:0015833">
    <property type="term" value="P:peptide transport"/>
    <property type="evidence" value="ECO:0007669"/>
    <property type="project" value="TreeGrafter"/>
</dbReference>
<name>A0A433XB61_9HYPH</name>
<keyword evidence="3" id="KW-0732">Signal</keyword>
<feature type="chain" id="PRO_5019470671" evidence="3">
    <location>
        <begin position="35"/>
        <end position="647"/>
    </location>
</feature>
<evidence type="ECO:0000313" key="6">
    <source>
        <dbReference type="Proteomes" id="UP000281547"/>
    </source>
</evidence>
<dbReference type="Proteomes" id="UP000281547">
    <property type="component" value="Unassembled WGS sequence"/>
</dbReference>
<dbReference type="SUPFAM" id="SSF53850">
    <property type="entry name" value="Periplasmic binding protein-like II"/>
    <property type="match status" value="1"/>
</dbReference>
<dbReference type="PANTHER" id="PTHR30290">
    <property type="entry name" value="PERIPLASMIC BINDING COMPONENT OF ABC TRANSPORTER"/>
    <property type="match status" value="1"/>
</dbReference>
<reference evidence="5 6" key="1">
    <citation type="journal article" date="2016" name="Int. J. Syst. Evol. Microbiol.">
        <title>Arsenicitalea aurantiaca gen. nov., sp. nov., a new member of the family Hyphomicrobiaceae, isolated from high-arsenic sediment.</title>
        <authorList>
            <person name="Mu Y."/>
            <person name="Zhou L."/>
            <person name="Zeng X.C."/>
            <person name="Liu L."/>
            <person name="Pan Y."/>
            <person name="Chen X."/>
            <person name="Wang J."/>
            <person name="Li S."/>
            <person name="Li W.J."/>
            <person name="Wang Y."/>
        </authorList>
    </citation>
    <scope>NUCLEOTIDE SEQUENCE [LARGE SCALE GENOMIC DNA]</scope>
    <source>
        <strain evidence="5 6">42-50</strain>
    </source>
</reference>